<organism evidence="1 2">
    <name type="scientific">Curtobacterium luteum</name>
    <dbReference type="NCBI Taxonomy" id="33881"/>
    <lineage>
        <taxon>Bacteria</taxon>
        <taxon>Bacillati</taxon>
        <taxon>Actinomycetota</taxon>
        <taxon>Actinomycetes</taxon>
        <taxon>Micrococcales</taxon>
        <taxon>Microbacteriaceae</taxon>
        <taxon>Curtobacterium</taxon>
    </lineage>
</organism>
<evidence type="ECO:0000313" key="2">
    <source>
        <dbReference type="Proteomes" id="UP000078252"/>
    </source>
</evidence>
<evidence type="ECO:0000313" key="1">
    <source>
        <dbReference type="EMBL" id="KTR08786.1"/>
    </source>
</evidence>
<dbReference type="OrthoDB" id="5021480at2"/>
<comment type="caution">
    <text evidence="1">The sequence shown here is derived from an EMBL/GenBank/DDBJ whole genome shotgun (WGS) entry which is preliminary data.</text>
</comment>
<dbReference type="Proteomes" id="UP000078252">
    <property type="component" value="Unassembled WGS sequence"/>
</dbReference>
<gene>
    <name evidence="1" type="ORF">NS184_04480</name>
</gene>
<proteinExistence type="predicted"/>
<dbReference type="RefSeq" id="WP_058724939.1">
    <property type="nucleotide sequence ID" value="NZ_LDQC01000026.1"/>
</dbReference>
<reference evidence="1 2" key="1">
    <citation type="journal article" date="2016" name="Front. Microbiol.">
        <title>Genomic Resource of Rice Seed Associated Bacteria.</title>
        <authorList>
            <person name="Midha S."/>
            <person name="Bansal K."/>
            <person name="Sharma S."/>
            <person name="Kumar N."/>
            <person name="Patil P.P."/>
            <person name="Chaudhry V."/>
            <person name="Patil P.B."/>
        </authorList>
    </citation>
    <scope>NUCLEOTIDE SEQUENCE [LARGE SCALE GENOMIC DNA]</scope>
    <source>
        <strain evidence="1 2">NS184</strain>
    </source>
</reference>
<dbReference type="AlphaFoldDB" id="A0A175RYE2"/>
<name>A0A175RYE2_9MICO</name>
<sequence length="69" mass="8151">MGPLEPSDDRDVCGEPADERHEWHRRGMLHPADIEALVHRRLVENLPHEPVYADFFGPVSRPRERDRER</sequence>
<accession>A0A175RYE2</accession>
<protein>
    <submittedName>
        <fullName evidence="1">Uncharacterized protein</fullName>
    </submittedName>
</protein>
<dbReference type="EMBL" id="LDQC01000026">
    <property type="protein sequence ID" value="KTR08786.1"/>
    <property type="molecule type" value="Genomic_DNA"/>
</dbReference>